<keyword evidence="2" id="KW-0479">Metal-binding</keyword>
<evidence type="ECO:0000256" key="1">
    <source>
        <dbReference type="ARBA" id="ARBA00001936"/>
    </source>
</evidence>
<evidence type="ECO:0000256" key="6">
    <source>
        <dbReference type="ARBA" id="ARBA00023211"/>
    </source>
</evidence>
<keyword evidence="5" id="KW-0620">Polyamine biosynthesis</keyword>
<keyword evidence="9" id="KW-0732">Signal</keyword>
<dbReference type="GeneID" id="37124439"/>
<proteinExistence type="inferred from homology"/>
<accession>A0A318Y995</accession>
<organism evidence="10 11">
    <name type="scientific">Aspergillus neoniger (strain CBS 115656)</name>
    <dbReference type="NCBI Taxonomy" id="1448310"/>
    <lineage>
        <taxon>Eukaryota</taxon>
        <taxon>Fungi</taxon>
        <taxon>Dikarya</taxon>
        <taxon>Ascomycota</taxon>
        <taxon>Pezizomycotina</taxon>
        <taxon>Eurotiomycetes</taxon>
        <taxon>Eurotiomycetidae</taxon>
        <taxon>Eurotiales</taxon>
        <taxon>Aspergillaceae</taxon>
        <taxon>Aspergillus</taxon>
        <taxon>Aspergillus subgen. Circumdati</taxon>
    </lineage>
</organism>
<dbReference type="PROSITE" id="PS01053">
    <property type="entry name" value="ARGINASE_1"/>
    <property type="match status" value="1"/>
</dbReference>
<feature type="signal peptide" evidence="9">
    <location>
        <begin position="1"/>
        <end position="17"/>
    </location>
</feature>
<dbReference type="PRINTS" id="PR00116">
    <property type="entry name" value="ARGINASE"/>
</dbReference>
<dbReference type="GO" id="GO:0008783">
    <property type="term" value="F:agmatinase activity"/>
    <property type="evidence" value="ECO:0007669"/>
    <property type="project" value="TreeGrafter"/>
</dbReference>
<dbReference type="InterPro" id="IPR023696">
    <property type="entry name" value="Ureohydrolase_dom_sf"/>
</dbReference>
<dbReference type="GO" id="GO:0033389">
    <property type="term" value="P:putrescine biosynthetic process from arginine, via agmatine"/>
    <property type="evidence" value="ECO:0007669"/>
    <property type="project" value="TreeGrafter"/>
</dbReference>
<dbReference type="RefSeq" id="XP_025474728.1">
    <property type="nucleotide sequence ID" value="XM_025621983.1"/>
</dbReference>
<dbReference type="GO" id="GO:0046872">
    <property type="term" value="F:metal ion binding"/>
    <property type="evidence" value="ECO:0007669"/>
    <property type="project" value="UniProtKB-KW"/>
</dbReference>
<dbReference type="AlphaFoldDB" id="A0A318Y995"/>
<evidence type="ECO:0000256" key="5">
    <source>
        <dbReference type="ARBA" id="ARBA00023115"/>
    </source>
</evidence>
<dbReference type="OrthoDB" id="288726at2759"/>
<evidence type="ECO:0000256" key="8">
    <source>
        <dbReference type="RuleBase" id="RU003684"/>
    </source>
</evidence>
<feature type="chain" id="PRO_5016285413" evidence="9">
    <location>
        <begin position="18"/>
        <end position="381"/>
    </location>
</feature>
<comment type="cofactor">
    <cofactor evidence="1">
        <name>Mn(2+)</name>
        <dbReference type="ChEBI" id="CHEBI:29035"/>
    </cofactor>
</comment>
<evidence type="ECO:0000256" key="9">
    <source>
        <dbReference type="SAM" id="SignalP"/>
    </source>
</evidence>
<dbReference type="PANTHER" id="PTHR11358">
    <property type="entry name" value="ARGINASE/AGMATINASE"/>
    <property type="match status" value="1"/>
</dbReference>
<keyword evidence="4" id="KW-0745">Spermidine biosynthesis</keyword>
<dbReference type="PROSITE" id="PS51409">
    <property type="entry name" value="ARGINASE_2"/>
    <property type="match status" value="1"/>
</dbReference>
<gene>
    <name evidence="10" type="ORF">BO87DRAFT_369512</name>
</gene>
<keyword evidence="11" id="KW-1185">Reference proteome</keyword>
<evidence type="ECO:0000256" key="4">
    <source>
        <dbReference type="ARBA" id="ARBA00023066"/>
    </source>
</evidence>
<evidence type="ECO:0000313" key="10">
    <source>
        <dbReference type="EMBL" id="PYH29250.1"/>
    </source>
</evidence>
<comment type="similarity">
    <text evidence="7 8">Belongs to the arginase family.</text>
</comment>
<dbReference type="InterPro" id="IPR006035">
    <property type="entry name" value="Ureohydrolase"/>
</dbReference>
<dbReference type="CDD" id="cd11592">
    <property type="entry name" value="Agmatinase_PAH"/>
    <property type="match status" value="1"/>
</dbReference>
<dbReference type="InterPro" id="IPR020855">
    <property type="entry name" value="Ureohydrolase_Mn_BS"/>
</dbReference>
<dbReference type="Pfam" id="PF00491">
    <property type="entry name" value="Arginase"/>
    <property type="match status" value="1"/>
</dbReference>
<reference evidence="10" key="1">
    <citation type="submission" date="2016-12" db="EMBL/GenBank/DDBJ databases">
        <title>The genomes of Aspergillus section Nigri reveals drivers in fungal speciation.</title>
        <authorList>
            <consortium name="DOE Joint Genome Institute"/>
            <person name="Vesth T.C."/>
            <person name="Nybo J."/>
            <person name="Theobald S."/>
            <person name="Brandl J."/>
            <person name="Frisvad J.C."/>
            <person name="Nielsen K.F."/>
            <person name="Lyhne E.K."/>
            <person name="Kogle M.E."/>
            <person name="Kuo A."/>
            <person name="Riley R."/>
            <person name="Clum A."/>
            <person name="Nolan M."/>
            <person name="Lipzen A."/>
            <person name="Salamov A."/>
            <person name="Henrissat B."/>
            <person name="Wiebenga A."/>
            <person name="De Vries R.P."/>
            <person name="Grigoriev I.V."/>
            <person name="Mortensen U.H."/>
            <person name="Andersen M.R."/>
            <person name="Baker S.E."/>
        </authorList>
    </citation>
    <scope>NUCLEOTIDE SEQUENCE [LARGE SCALE GENOMIC DNA]</scope>
    <source>
        <strain evidence="10">CBS 115656</strain>
    </source>
</reference>
<protein>
    <submittedName>
        <fullName evidence="10">Arginase family protein</fullName>
    </submittedName>
</protein>
<dbReference type="Proteomes" id="UP000247647">
    <property type="component" value="Unassembled WGS sequence"/>
</dbReference>
<evidence type="ECO:0000256" key="3">
    <source>
        <dbReference type="ARBA" id="ARBA00022801"/>
    </source>
</evidence>
<dbReference type="FunFam" id="3.40.800.10:FF:000001">
    <property type="entry name" value="Agmatinase"/>
    <property type="match status" value="1"/>
</dbReference>
<dbReference type="PANTHER" id="PTHR11358:SF28">
    <property type="entry name" value="HYPOTHETICAL ARGINASE FAMILY PROTEIN (EUROFUNG)"/>
    <property type="match status" value="1"/>
</dbReference>
<dbReference type="GO" id="GO:0008295">
    <property type="term" value="P:spermidine biosynthetic process"/>
    <property type="evidence" value="ECO:0007669"/>
    <property type="project" value="UniProtKB-KW"/>
</dbReference>
<evidence type="ECO:0000256" key="2">
    <source>
        <dbReference type="ARBA" id="ARBA00022723"/>
    </source>
</evidence>
<name>A0A318Y995_ASPNB</name>
<keyword evidence="6" id="KW-0464">Manganese</keyword>
<keyword evidence="3 8" id="KW-0378">Hydrolase</keyword>
<dbReference type="EMBL" id="KZ821496">
    <property type="protein sequence ID" value="PYH29250.1"/>
    <property type="molecule type" value="Genomic_DNA"/>
</dbReference>
<evidence type="ECO:0000313" key="11">
    <source>
        <dbReference type="Proteomes" id="UP000247647"/>
    </source>
</evidence>
<evidence type="ECO:0000256" key="7">
    <source>
        <dbReference type="PROSITE-ProRule" id="PRU00742"/>
    </source>
</evidence>
<dbReference type="SUPFAM" id="SSF52768">
    <property type="entry name" value="Arginase/deacetylase"/>
    <property type="match status" value="1"/>
</dbReference>
<sequence length="381" mass="40740">MYSLIVAASLLILPAYARDIVFPPVAAIHKNPASHQYPLTHEDPIDIVTGSQFSGLTTFANLPYLNCFVDDESAANNNYDIAFLGAPFDTGVTARPGARFGPKGIRLGSRRLGGWSIYTGENAFASGAKLVDCGDAPLTWLDNTVALKQLDMAHKVVSSRRANSTHLSRIPRIITLGGDHTTTLSALRSTYENWGPVSVIHFDSHIDTWDPKVLGGGVSHYAGVNHGTFLHLAHEEGLIRNTSIHVGIRAPVVRPKGDIRNDLRCGFEIITARDLDRLGVSGLVEQIKSRVGDSRVYISVDIDVLDPAYAPATGTAEPGGFTTRELLTILDALRGMPVIGADVVEVAPIYDTAGETTTLAAAEVANSLLALMVARPVGGDE</sequence>
<dbReference type="Gene3D" id="3.40.800.10">
    <property type="entry name" value="Ureohydrolase domain"/>
    <property type="match status" value="1"/>
</dbReference>